<dbReference type="InterPro" id="IPR027266">
    <property type="entry name" value="TrmE/GcvT-like"/>
</dbReference>
<dbReference type="EMBL" id="NTHN02000003">
    <property type="protein sequence ID" value="MCT4369282.1"/>
    <property type="molecule type" value="Genomic_DNA"/>
</dbReference>
<gene>
    <name evidence="1" type="ORF">CLG85_002535</name>
    <name evidence="2" type="ORF">CLG85_09350</name>
</gene>
<evidence type="ECO:0000313" key="3">
    <source>
        <dbReference type="Proteomes" id="UP000217448"/>
    </source>
</evidence>
<proteinExistence type="predicted"/>
<dbReference type="Pfam" id="PF04268">
    <property type="entry name" value="SoxG"/>
    <property type="match status" value="1"/>
</dbReference>
<organism evidence="2">
    <name type="scientific">Alloyangia mangrovi</name>
    <dbReference type="NCBI Taxonomy" id="1779329"/>
    <lineage>
        <taxon>Bacteria</taxon>
        <taxon>Pseudomonadati</taxon>
        <taxon>Pseudomonadota</taxon>
        <taxon>Alphaproteobacteria</taxon>
        <taxon>Rhodobacterales</taxon>
        <taxon>Roseobacteraceae</taxon>
        <taxon>Alloyangia</taxon>
    </lineage>
</organism>
<reference evidence="1" key="3">
    <citation type="submission" date="2024-05" db="EMBL/GenBank/DDBJ databases">
        <title>Yangia mangrovi SAOS 153D genome.</title>
        <authorList>
            <person name="Verma A."/>
            <person name="Pal Y."/>
            <person name="Sundharam S."/>
            <person name="Bisht B."/>
            <person name="Srinivasan K."/>
        </authorList>
    </citation>
    <scope>NUCLEOTIDE SEQUENCE</scope>
    <source>
        <strain evidence="1">SAOS 153D</strain>
    </source>
</reference>
<reference evidence="3" key="2">
    <citation type="submission" date="2023-07" db="EMBL/GenBank/DDBJ databases">
        <title>Yangia mangrovi SAOS 153D genome.</title>
        <authorList>
            <person name="Verma A."/>
            <person name="Pal Y."/>
            <person name="Sundharam S."/>
            <person name="Bisht B."/>
            <person name="Srinivasan K."/>
        </authorList>
    </citation>
    <scope>NUCLEOTIDE SEQUENCE [LARGE SCALE GENOMIC DNA]</scope>
    <source>
        <strain evidence="3">SAOS 153D</strain>
    </source>
</reference>
<comment type="caution">
    <text evidence="2">The sequence shown here is derived from an EMBL/GenBank/DDBJ whole genome shotgun (WGS) entry which is preliminary data.</text>
</comment>
<reference evidence="2" key="1">
    <citation type="submission" date="2017-09" db="EMBL/GenBank/DDBJ databases">
        <title>Yangia sp. SAOS 153D whole genome sequencing.</title>
        <authorList>
            <person name="Verma A."/>
            <person name="Krishnamurthi S."/>
        </authorList>
    </citation>
    <scope>NUCLEOTIDE SEQUENCE [LARGE SCALE GENOMIC DNA]</scope>
    <source>
        <strain evidence="2">SAOS 153D</strain>
    </source>
</reference>
<dbReference type="AlphaFoldDB" id="A0A2A3JY89"/>
<dbReference type="EMBL" id="NTHN01000134">
    <property type="protein sequence ID" value="PBD19454.1"/>
    <property type="molecule type" value="Genomic_DNA"/>
</dbReference>
<sequence length="194" mass="20785">MPESMLEPVSPLMGAISEGALTVRDAGPTGMIALRGDLSDPAFTGPVEALAGVPVPGVWQASGSDTRALLWMSPDELLLLMPYGEPRSAAPRLQAELDGQGVFALVQDVSDMRVRLKIEGSQMREALARLTPADVSPAAFRAGSLRRTRIAQAAAAIYVLSEERAEVFCFRSVADYAFRLLSGAARNAPDFEYF</sequence>
<dbReference type="OrthoDB" id="9814782at2"/>
<evidence type="ECO:0000313" key="2">
    <source>
        <dbReference type="EMBL" id="PBD19454.1"/>
    </source>
</evidence>
<evidence type="ECO:0000313" key="1">
    <source>
        <dbReference type="EMBL" id="MCT4369282.1"/>
    </source>
</evidence>
<keyword evidence="3" id="KW-1185">Reference proteome</keyword>
<dbReference type="Proteomes" id="UP000217448">
    <property type="component" value="Unassembled WGS sequence"/>
</dbReference>
<dbReference type="RefSeq" id="WP_095882018.1">
    <property type="nucleotide sequence ID" value="NZ_NTHN02000003.1"/>
</dbReference>
<dbReference type="Gene3D" id="3.30.1360.120">
    <property type="entry name" value="Probable tRNA modification gtpase trme, domain 1"/>
    <property type="match status" value="1"/>
</dbReference>
<dbReference type="SUPFAM" id="SSF103025">
    <property type="entry name" value="Folate-binding domain"/>
    <property type="match status" value="1"/>
</dbReference>
<protein>
    <submittedName>
        <fullName evidence="2">Sarcosine oxidase subunit gamma</fullName>
    </submittedName>
</protein>
<name>A0A2A3JY89_9RHOB</name>
<accession>A0A2A3JY89</accession>
<dbReference type="Gene3D" id="3.30.70.1520">
    <property type="entry name" value="Heterotetrameric sarcosine oxidase"/>
    <property type="match status" value="1"/>
</dbReference>
<dbReference type="InterPro" id="IPR007375">
    <property type="entry name" value="SoxG"/>
</dbReference>